<evidence type="ECO:0000313" key="1">
    <source>
        <dbReference type="EMBL" id="TWU44703.1"/>
    </source>
</evidence>
<protein>
    <submittedName>
        <fullName evidence="1">Uncharacterized protein</fullName>
    </submittedName>
</protein>
<reference evidence="1 2" key="1">
    <citation type="submission" date="2019-02" db="EMBL/GenBank/DDBJ databases">
        <title>Deep-cultivation of Planctomycetes and their phenomic and genomic characterization uncovers novel biology.</title>
        <authorList>
            <person name="Wiegand S."/>
            <person name="Jogler M."/>
            <person name="Boedeker C."/>
            <person name="Pinto D."/>
            <person name="Vollmers J."/>
            <person name="Rivas-Marin E."/>
            <person name="Kohn T."/>
            <person name="Peeters S.H."/>
            <person name="Heuer A."/>
            <person name="Rast P."/>
            <person name="Oberbeckmann S."/>
            <person name="Bunk B."/>
            <person name="Jeske O."/>
            <person name="Meyerdierks A."/>
            <person name="Storesund J.E."/>
            <person name="Kallscheuer N."/>
            <person name="Luecker S."/>
            <person name="Lage O.M."/>
            <person name="Pohl T."/>
            <person name="Merkel B.J."/>
            <person name="Hornburger P."/>
            <person name="Mueller R.-W."/>
            <person name="Bruemmer F."/>
            <person name="Labrenz M."/>
            <person name="Spormann A.M."/>
            <person name="Op Den Camp H."/>
            <person name="Overmann J."/>
            <person name="Amann R."/>
            <person name="Jetten M.S.M."/>
            <person name="Mascher T."/>
            <person name="Medema M.H."/>
            <person name="Devos D.P."/>
            <person name="Kaster A.-K."/>
            <person name="Ovreas L."/>
            <person name="Rohde M."/>
            <person name="Galperin M.Y."/>
            <person name="Jogler C."/>
        </authorList>
    </citation>
    <scope>NUCLEOTIDE SEQUENCE [LARGE SCALE GENOMIC DNA]</scope>
    <source>
        <strain evidence="1 2">Poly51</strain>
    </source>
</reference>
<dbReference type="RefSeq" id="WP_146462356.1">
    <property type="nucleotide sequence ID" value="NZ_SJPW01000010.1"/>
</dbReference>
<accession>A0A5C6E4V3</accession>
<proteinExistence type="predicted"/>
<keyword evidence="2" id="KW-1185">Reference proteome</keyword>
<comment type="caution">
    <text evidence="1">The sequence shown here is derived from an EMBL/GenBank/DDBJ whole genome shotgun (WGS) entry which is preliminary data.</text>
</comment>
<organism evidence="1 2">
    <name type="scientific">Rubripirellula tenax</name>
    <dbReference type="NCBI Taxonomy" id="2528015"/>
    <lineage>
        <taxon>Bacteria</taxon>
        <taxon>Pseudomonadati</taxon>
        <taxon>Planctomycetota</taxon>
        <taxon>Planctomycetia</taxon>
        <taxon>Pirellulales</taxon>
        <taxon>Pirellulaceae</taxon>
        <taxon>Rubripirellula</taxon>
    </lineage>
</organism>
<evidence type="ECO:0000313" key="2">
    <source>
        <dbReference type="Proteomes" id="UP000318288"/>
    </source>
</evidence>
<dbReference type="Proteomes" id="UP000318288">
    <property type="component" value="Unassembled WGS sequence"/>
</dbReference>
<name>A0A5C6E4V3_9BACT</name>
<dbReference type="AlphaFoldDB" id="A0A5C6E4V3"/>
<dbReference type="EMBL" id="SJPW01000010">
    <property type="protein sequence ID" value="TWU44703.1"/>
    <property type="molecule type" value="Genomic_DNA"/>
</dbReference>
<sequence>MPGEIARVECFGGDVIADGTQWIDVTVNGVSLGCPIHVQPQLIDKAKCQVESIALEAYRRGYRAGANGVQMVVKDALGIR</sequence>
<gene>
    <name evidence="1" type="ORF">Poly51_59720</name>
</gene>